<keyword evidence="1" id="KW-0472">Membrane</keyword>
<feature type="transmembrane region" description="Helical" evidence="1">
    <location>
        <begin position="41"/>
        <end position="62"/>
    </location>
</feature>
<dbReference type="EMBL" id="MASJ01000001">
    <property type="protein sequence ID" value="OCS88629.1"/>
    <property type="molecule type" value="Genomic_DNA"/>
</dbReference>
<dbReference type="RefSeq" id="WP_066542423.1">
    <property type="nucleotide sequence ID" value="NZ_MASJ01000001.1"/>
</dbReference>
<evidence type="ECO:0000313" key="3">
    <source>
        <dbReference type="Proteomes" id="UP000093199"/>
    </source>
</evidence>
<dbReference type="OrthoDB" id="2989757at2"/>
<accession>A0A1C0YNJ1</accession>
<name>A0A1C0YNJ1_9BACL</name>
<organism evidence="2 3">
    <name type="scientific">Caryophanon tenue</name>
    <dbReference type="NCBI Taxonomy" id="33978"/>
    <lineage>
        <taxon>Bacteria</taxon>
        <taxon>Bacillati</taxon>
        <taxon>Bacillota</taxon>
        <taxon>Bacilli</taxon>
        <taxon>Bacillales</taxon>
        <taxon>Caryophanaceae</taxon>
        <taxon>Caryophanon</taxon>
    </lineage>
</organism>
<reference evidence="2 3" key="1">
    <citation type="submission" date="2016-07" db="EMBL/GenBank/DDBJ databases">
        <title>Caryophanon tenue genome sequencing.</title>
        <authorList>
            <person name="Verma A."/>
            <person name="Pal Y."/>
            <person name="Krishnamurthi S."/>
        </authorList>
    </citation>
    <scope>NUCLEOTIDE SEQUENCE [LARGE SCALE GENOMIC DNA]</scope>
    <source>
        <strain evidence="2 3">DSM 14152</strain>
    </source>
</reference>
<proteinExistence type="predicted"/>
<keyword evidence="1" id="KW-1133">Transmembrane helix</keyword>
<dbReference type="Pfam" id="PF11118">
    <property type="entry name" value="DUF2627"/>
    <property type="match status" value="1"/>
</dbReference>
<evidence type="ECO:0000256" key="1">
    <source>
        <dbReference type="SAM" id="Phobius"/>
    </source>
</evidence>
<sequence length="84" mass="9438">MGRFLAFLVLCIPAVLAAFGIKLMRDTLFGILMAPIPWLWLQFIVGIVSFAIGFGFFAGFLLHRDRKNGKVAPKFQKQKKSAHD</sequence>
<dbReference type="Proteomes" id="UP000093199">
    <property type="component" value="Unassembled WGS sequence"/>
</dbReference>
<keyword evidence="1" id="KW-0812">Transmembrane</keyword>
<comment type="caution">
    <text evidence="2">The sequence shown here is derived from an EMBL/GenBank/DDBJ whole genome shotgun (WGS) entry which is preliminary data.</text>
</comment>
<evidence type="ECO:0000313" key="2">
    <source>
        <dbReference type="EMBL" id="OCS88629.1"/>
    </source>
</evidence>
<gene>
    <name evidence="2" type="ORF">A6M13_01945</name>
</gene>
<protein>
    <recommendedName>
        <fullName evidence="4">DUF2627 domain-containing protein</fullName>
    </recommendedName>
</protein>
<dbReference type="AlphaFoldDB" id="A0A1C0YNJ1"/>
<evidence type="ECO:0008006" key="4">
    <source>
        <dbReference type="Google" id="ProtNLM"/>
    </source>
</evidence>
<dbReference type="InterPro" id="IPR020138">
    <property type="entry name" value="Uncharacterised_YqzF"/>
</dbReference>
<dbReference type="STRING" id="33978.A6M13_01945"/>
<keyword evidence="3" id="KW-1185">Reference proteome</keyword>